<comment type="caution">
    <text evidence="14">The sequence shown here is derived from an EMBL/GenBank/DDBJ whole genome shotgun (WGS) entry which is preliminary data.</text>
</comment>
<evidence type="ECO:0000256" key="4">
    <source>
        <dbReference type="ARBA" id="ARBA00014046"/>
    </source>
</evidence>
<dbReference type="InterPro" id="IPR036134">
    <property type="entry name" value="Crypto/Photolyase_FAD-like_sf"/>
</dbReference>
<evidence type="ECO:0000256" key="10">
    <source>
        <dbReference type="ARBA" id="ARBA00023239"/>
    </source>
</evidence>
<evidence type="ECO:0000259" key="13">
    <source>
        <dbReference type="PROSITE" id="PS51645"/>
    </source>
</evidence>
<accession>A0A553IGQ4</accession>
<dbReference type="InterPro" id="IPR052219">
    <property type="entry name" value="Photolyase_Class-2"/>
</dbReference>
<dbReference type="Gene3D" id="3.40.50.620">
    <property type="entry name" value="HUPs"/>
    <property type="match status" value="1"/>
</dbReference>
<dbReference type="GO" id="GO:0003904">
    <property type="term" value="F:deoxyribodipyrimidine photo-lyase activity"/>
    <property type="evidence" value="ECO:0007669"/>
    <property type="project" value="UniProtKB-EC"/>
</dbReference>
<dbReference type="Proteomes" id="UP000315938">
    <property type="component" value="Unassembled WGS sequence"/>
</dbReference>
<evidence type="ECO:0000256" key="7">
    <source>
        <dbReference type="ARBA" id="ARBA00022827"/>
    </source>
</evidence>
<dbReference type="SUPFAM" id="SSF48173">
    <property type="entry name" value="Cryptochrome/photolyase FAD-binding domain"/>
    <property type="match status" value="1"/>
</dbReference>
<evidence type="ECO:0000256" key="8">
    <source>
        <dbReference type="ARBA" id="ARBA00023125"/>
    </source>
</evidence>
<evidence type="ECO:0000256" key="5">
    <source>
        <dbReference type="ARBA" id="ARBA00022630"/>
    </source>
</evidence>
<keyword evidence="7" id="KW-0274">FAD</keyword>
<dbReference type="Gene3D" id="1.25.40.80">
    <property type="match status" value="1"/>
</dbReference>
<keyword evidence="6" id="KW-0227">DNA damage</keyword>
<dbReference type="InterPro" id="IPR036155">
    <property type="entry name" value="Crypto/Photolyase_N_sf"/>
</dbReference>
<dbReference type="PROSITE" id="PS51645">
    <property type="entry name" value="PHR_CRY_ALPHA_BETA"/>
    <property type="match status" value="1"/>
</dbReference>
<dbReference type="PANTHER" id="PTHR10211:SF0">
    <property type="entry name" value="DEOXYRIBODIPYRIMIDINE PHOTO-LYASE"/>
    <property type="match status" value="1"/>
</dbReference>
<keyword evidence="5" id="KW-0285">Flavoprotein</keyword>
<evidence type="ECO:0000256" key="1">
    <source>
        <dbReference type="ARBA" id="ARBA00001974"/>
    </source>
</evidence>
<proteinExistence type="inferred from homology"/>
<dbReference type="InterPro" id="IPR014729">
    <property type="entry name" value="Rossmann-like_a/b/a_fold"/>
</dbReference>
<comment type="cofactor">
    <cofactor evidence="1">
        <name>FAD</name>
        <dbReference type="ChEBI" id="CHEBI:57692"/>
    </cofactor>
</comment>
<evidence type="ECO:0000256" key="12">
    <source>
        <dbReference type="ARBA" id="ARBA00033999"/>
    </source>
</evidence>
<reference evidence="14 15" key="1">
    <citation type="submission" date="2019-07" db="EMBL/GenBank/DDBJ databases">
        <title>Genome sequence of Acholeplasma laidlawii strain with increased resistance to erythromycin.</title>
        <authorList>
            <person name="Medvedeva E.S."/>
            <person name="Baranova N.B."/>
            <person name="Siniagina M.N."/>
            <person name="Mouzykantov A."/>
            <person name="Chernova O.A."/>
            <person name="Chernov V.M."/>
        </authorList>
    </citation>
    <scope>NUCLEOTIDE SEQUENCE [LARGE SCALE GENOMIC DNA]</scope>
    <source>
        <strain evidence="14 15">PG8REry</strain>
    </source>
</reference>
<gene>
    <name evidence="14" type="ORF">FNV44_06675</name>
</gene>
<keyword evidence="9" id="KW-0234">DNA repair</keyword>
<evidence type="ECO:0000256" key="3">
    <source>
        <dbReference type="ARBA" id="ARBA00013149"/>
    </source>
</evidence>
<feature type="domain" description="Photolyase/cryptochrome alpha/beta" evidence="13">
    <location>
        <begin position="20"/>
        <end position="149"/>
    </location>
</feature>
<evidence type="ECO:0000256" key="11">
    <source>
        <dbReference type="ARBA" id="ARBA00031671"/>
    </source>
</evidence>
<dbReference type="Gene3D" id="1.10.579.10">
    <property type="entry name" value="DNA Cyclobutane Dipyrimidine Photolyase, subunit A, domain 3"/>
    <property type="match status" value="1"/>
</dbReference>
<evidence type="ECO:0000313" key="14">
    <source>
        <dbReference type="EMBL" id="TRX99380.1"/>
    </source>
</evidence>
<evidence type="ECO:0000256" key="6">
    <source>
        <dbReference type="ARBA" id="ARBA00022763"/>
    </source>
</evidence>
<sequence length="458" mass="55259">MIHNDRVKKFLEHNTNKQGKFILYWMQQSMRIQYNHALNYAIELANKKKLPLIVWFNILPNYPEANLRHYTFMLEGLKELQQDFVKENIHFELSIGKLTENIKPYLDDVDTIIMDRGYLKPQRQMRNEVYKIVKDTHAIDIIQVETDLIIPVEVLYPKAAYGAYVIRPKVMEKLPQYMDYRELSRLDNIEKTKVYEPLDLSNIDEVVKNLPIDMSVKPYHKFKGGRKEAYKHLEYFFNQLLKDYDKRSDPALHIQSYMSMYLQFGQVSDQEILRMLYDHPFYKIYPEMSEGFIEQLVVRRSLAYNFVTYIKDYDVFEFMTESWAYETMYEHERDLRTHIYSLEDIEFSKTHDIHFNAAMKEARITGFMANYLRMYWAKKIMEWSGSMKDAYQIIVYLNNKYFIDGRNPNSYGNIAWNFGKHDRAWQERAIFGKLRYMNEQGLIRKFDMKTYLDYVNTL</sequence>
<comment type="similarity">
    <text evidence="2">Belongs to the DNA photolyase class-2 family.</text>
</comment>
<dbReference type="GeneID" id="41339554"/>
<dbReference type="PANTHER" id="PTHR10211">
    <property type="entry name" value="DEOXYRIBODIPYRIMIDINE PHOTOLYASE"/>
    <property type="match status" value="1"/>
</dbReference>
<dbReference type="InterPro" id="IPR032673">
    <property type="entry name" value="DNA_photolyase_2_CS"/>
</dbReference>
<comment type="catalytic activity">
    <reaction evidence="12">
        <text>cyclobutadipyrimidine (in DNA) = 2 pyrimidine residues (in DNA).</text>
        <dbReference type="EC" id="4.1.99.3"/>
    </reaction>
</comment>
<dbReference type="FunFam" id="1.10.579.10:FF:000002">
    <property type="entry name" value="Deoxyribodipyrimidine photolyase"/>
    <property type="match status" value="1"/>
</dbReference>
<protein>
    <recommendedName>
        <fullName evidence="4">Deoxyribodipyrimidine photo-lyase</fullName>
        <ecNumber evidence="3">4.1.99.3</ecNumber>
    </recommendedName>
    <alternativeName>
        <fullName evidence="11">DNA photolyase</fullName>
    </alternativeName>
</protein>
<organism evidence="14 15">
    <name type="scientific">Acholeplasma laidlawii</name>
    <dbReference type="NCBI Taxonomy" id="2148"/>
    <lineage>
        <taxon>Bacteria</taxon>
        <taxon>Bacillati</taxon>
        <taxon>Mycoplasmatota</taxon>
        <taxon>Mollicutes</taxon>
        <taxon>Acholeplasmatales</taxon>
        <taxon>Acholeplasmataceae</taxon>
        <taxon>Acholeplasma</taxon>
    </lineage>
</organism>
<dbReference type="SUPFAM" id="SSF52425">
    <property type="entry name" value="Cryptochrome/photolyase, N-terminal domain"/>
    <property type="match status" value="1"/>
</dbReference>
<dbReference type="AlphaFoldDB" id="A0A553IGQ4"/>
<name>A0A553IGQ4_ACHLA</name>
<dbReference type="InterPro" id="IPR006050">
    <property type="entry name" value="DNA_photolyase_N"/>
</dbReference>
<dbReference type="GO" id="GO:0003677">
    <property type="term" value="F:DNA binding"/>
    <property type="evidence" value="ECO:0007669"/>
    <property type="project" value="UniProtKB-KW"/>
</dbReference>
<evidence type="ECO:0000256" key="9">
    <source>
        <dbReference type="ARBA" id="ARBA00023204"/>
    </source>
</evidence>
<keyword evidence="10 14" id="KW-0456">Lyase</keyword>
<dbReference type="GO" id="GO:0000719">
    <property type="term" value="P:photoreactive repair"/>
    <property type="evidence" value="ECO:0007669"/>
    <property type="project" value="TreeGrafter"/>
</dbReference>
<dbReference type="PROSITE" id="PS01084">
    <property type="entry name" value="DNA_PHOTOLYASES_2_2"/>
    <property type="match status" value="1"/>
</dbReference>
<dbReference type="EC" id="4.1.99.3" evidence="3"/>
<evidence type="ECO:0000313" key="15">
    <source>
        <dbReference type="Proteomes" id="UP000315938"/>
    </source>
</evidence>
<evidence type="ECO:0000256" key="2">
    <source>
        <dbReference type="ARBA" id="ARBA00006409"/>
    </source>
</evidence>
<dbReference type="EMBL" id="VKID01000002">
    <property type="protein sequence ID" value="TRX99380.1"/>
    <property type="molecule type" value="Genomic_DNA"/>
</dbReference>
<dbReference type="Pfam" id="PF00875">
    <property type="entry name" value="DNA_photolyase"/>
    <property type="match status" value="1"/>
</dbReference>
<keyword evidence="8" id="KW-0238">DNA-binding</keyword>
<dbReference type="RefSeq" id="WP_012243348.1">
    <property type="nucleotide sequence ID" value="NZ_JACAOE010000002.1"/>
</dbReference>